<accession>A0A9X3S2A5</accession>
<dbReference type="GO" id="GO:0000160">
    <property type="term" value="P:phosphorelay signal transduction system"/>
    <property type="evidence" value="ECO:0007669"/>
    <property type="project" value="InterPro"/>
</dbReference>
<feature type="compositionally biased region" description="Pro residues" evidence="6">
    <location>
        <begin position="250"/>
        <end position="263"/>
    </location>
</feature>
<dbReference type="PANTHER" id="PTHR47691:SF3">
    <property type="entry name" value="HTH-TYPE TRANSCRIPTIONAL REGULATOR RV0890C-RELATED"/>
    <property type="match status" value="1"/>
</dbReference>
<protein>
    <submittedName>
        <fullName evidence="8">Winged helix-turn-helix domain-containing protein</fullName>
    </submittedName>
</protein>
<comment type="caution">
    <text evidence="8">The sequence shown here is derived from an EMBL/GenBank/DDBJ whole genome shotgun (WGS) entry which is preliminary data.</text>
</comment>
<dbReference type="CDD" id="cd15831">
    <property type="entry name" value="BTAD"/>
    <property type="match status" value="1"/>
</dbReference>
<keyword evidence="9" id="KW-1185">Reference proteome</keyword>
<dbReference type="InterPro" id="IPR016032">
    <property type="entry name" value="Sig_transdc_resp-reg_C-effctor"/>
</dbReference>
<dbReference type="InterPro" id="IPR005158">
    <property type="entry name" value="BTAD"/>
</dbReference>
<sequence length="889" mass="95582">MQFGILGPLRVGGQDGAIQIGAPKQRALLAALLLAYRDDGVSMSRLIDMLWDEDPPPTATKAIQVHVSQLRRALGAGAIVTRPAGYAIGDGDLDLARFERLLEQARGAATPQASELLHEALALFRGPPLADAPLYGPANGEADRLAEVRLNALERRIELDLELGRHAELASELEALTHEHPYRERFHAQLMVALYRAGRQADALDAYRRARTVLVEELGIEPGRELQRLENAILAQDPSLDVQTAAPARPRAPAPTLPTPPTPLLGREEDLVTATELLEDVRLLTLTGPGGIGKTRFALELAHRLGGTFAEGARFITLAALEDPDHVGPELEQALGEIAGRELLVVVDNFEQLLDAAPELARILDASPKTKLVVTSRAPLRLAAEYELALGALAPAPATALFVRRARAVDPRLKLDGVPEIERICAKLDGLPLAIELAAARIKVLTPAQILDRLSRRLDLLSAGPRDAPQRQQTLRAAIGWSYDLLDEHAQTLFTRLGVFAGGFTVDIAEAVCGAGALDGIQALADQSLVTRDEDRRFGMLETIREYALERLDPLDDVRDRHARVFAEQVKGAEQGMTGAALPDWLRRLDAEHDNIRAALRHTVAAGDAEAALGLIGPLWRYWLMRGHLTEGRALAAAALALDGGPPLLRMSAANSAGILAGEQGDFATAKPLFEECLALAVADGARFYQARAESNLAILAMYESDYATAIRRFEESAAISLEIGDARMHALLVQNLGLAYDGDGNREKAVAVLEEGLVSARKTDDRALVMSFKRGLARILIDTDGERAGEFMREALVGSQEIGDLNGIVDCLETAAALAADPHTATRLWGAAAALRTEAGASRQPDEVAFAERMETRLRADLGPEAFAQTVRAGTDLSQSGAVALALL</sequence>
<dbReference type="Gene3D" id="1.10.10.10">
    <property type="entry name" value="Winged helix-like DNA-binding domain superfamily/Winged helix DNA-binding domain"/>
    <property type="match status" value="1"/>
</dbReference>
<dbReference type="InterPro" id="IPR027417">
    <property type="entry name" value="P-loop_NTPase"/>
</dbReference>
<evidence type="ECO:0000256" key="2">
    <source>
        <dbReference type="ARBA" id="ARBA00023015"/>
    </source>
</evidence>
<dbReference type="Gene3D" id="3.40.50.300">
    <property type="entry name" value="P-loop containing nucleotide triphosphate hydrolases"/>
    <property type="match status" value="1"/>
</dbReference>
<dbReference type="FunFam" id="1.25.40.10:FF:000222">
    <property type="entry name" value="SARP family transcriptional regulator"/>
    <property type="match status" value="1"/>
</dbReference>
<dbReference type="GO" id="GO:0006355">
    <property type="term" value="P:regulation of DNA-templated transcription"/>
    <property type="evidence" value="ECO:0007669"/>
    <property type="project" value="InterPro"/>
</dbReference>
<proteinExistence type="inferred from homology"/>
<evidence type="ECO:0000313" key="9">
    <source>
        <dbReference type="Proteomes" id="UP001149140"/>
    </source>
</evidence>
<gene>
    <name evidence="8" type="ORF">OM076_17525</name>
</gene>
<dbReference type="GO" id="GO:0003677">
    <property type="term" value="F:DNA binding"/>
    <property type="evidence" value="ECO:0007669"/>
    <property type="project" value="UniProtKB-UniRule"/>
</dbReference>
<dbReference type="SMART" id="SM00862">
    <property type="entry name" value="Trans_reg_C"/>
    <property type="match status" value="1"/>
</dbReference>
<reference evidence="8" key="1">
    <citation type="submission" date="2022-10" db="EMBL/GenBank/DDBJ databases">
        <title>The WGS of Solirubrobacter ginsenosidimutans DSM 21036.</title>
        <authorList>
            <person name="Jiang Z."/>
        </authorList>
    </citation>
    <scope>NUCLEOTIDE SEQUENCE</scope>
    <source>
        <strain evidence="8">DSM 21036</strain>
    </source>
</reference>
<feature type="DNA-binding region" description="OmpR/PhoB-type" evidence="5">
    <location>
        <begin position="1"/>
        <end position="90"/>
    </location>
</feature>
<evidence type="ECO:0000256" key="5">
    <source>
        <dbReference type="PROSITE-ProRule" id="PRU01091"/>
    </source>
</evidence>
<keyword evidence="4" id="KW-0804">Transcription</keyword>
<evidence type="ECO:0000256" key="3">
    <source>
        <dbReference type="ARBA" id="ARBA00023125"/>
    </source>
</evidence>
<dbReference type="SUPFAM" id="SSF48452">
    <property type="entry name" value="TPR-like"/>
    <property type="match status" value="2"/>
</dbReference>
<evidence type="ECO:0000313" key="8">
    <source>
        <dbReference type="EMBL" id="MDA0162077.1"/>
    </source>
</evidence>
<dbReference type="Pfam" id="PF00486">
    <property type="entry name" value="Trans_reg_C"/>
    <property type="match status" value="1"/>
</dbReference>
<organism evidence="8 9">
    <name type="scientific">Solirubrobacter ginsenosidimutans</name>
    <dbReference type="NCBI Taxonomy" id="490573"/>
    <lineage>
        <taxon>Bacteria</taxon>
        <taxon>Bacillati</taxon>
        <taxon>Actinomycetota</taxon>
        <taxon>Thermoleophilia</taxon>
        <taxon>Solirubrobacterales</taxon>
        <taxon>Solirubrobacteraceae</taxon>
        <taxon>Solirubrobacter</taxon>
    </lineage>
</organism>
<dbReference type="SUPFAM" id="SSF46894">
    <property type="entry name" value="C-terminal effector domain of the bipartite response regulators"/>
    <property type="match status" value="1"/>
</dbReference>
<dbReference type="InterPro" id="IPR036388">
    <property type="entry name" value="WH-like_DNA-bd_sf"/>
</dbReference>
<dbReference type="InterPro" id="IPR001867">
    <property type="entry name" value="OmpR/PhoB-type_DNA-bd"/>
</dbReference>
<dbReference type="PROSITE" id="PS51755">
    <property type="entry name" value="OMPR_PHOB"/>
    <property type="match status" value="1"/>
</dbReference>
<evidence type="ECO:0000256" key="4">
    <source>
        <dbReference type="ARBA" id="ARBA00023163"/>
    </source>
</evidence>
<feature type="domain" description="OmpR/PhoB-type" evidence="7">
    <location>
        <begin position="1"/>
        <end position="90"/>
    </location>
</feature>
<dbReference type="InterPro" id="IPR011990">
    <property type="entry name" value="TPR-like_helical_dom_sf"/>
</dbReference>
<comment type="similarity">
    <text evidence="1">Belongs to the AfsR/DnrI/RedD regulatory family.</text>
</comment>
<evidence type="ECO:0000256" key="1">
    <source>
        <dbReference type="ARBA" id="ARBA00005820"/>
    </source>
</evidence>
<dbReference type="Gene3D" id="1.25.40.10">
    <property type="entry name" value="Tetratricopeptide repeat domain"/>
    <property type="match status" value="2"/>
</dbReference>
<dbReference type="SMART" id="SM01043">
    <property type="entry name" value="BTAD"/>
    <property type="match status" value="1"/>
</dbReference>
<dbReference type="SUPFAM" id="SSF52540">
    <property type="entry name" value="P-loop containing nucleoside triphosphate hydrolases"/>
    <property type="match status" value="1"/>
</dbReference>
<name>A0A9X3S2A5_9ACTN</name>
<evidence type="ECO:0000256" key="6">
    <source>
        <dbReference type="SAM" id="MobiDB-lite"/>
    </source>
</evidence>
<dbReference type="Proteomes" id="UP001149140">
    <property type="component" value="Unassembled WGS sequence"/>
</dbReference>
<dbReference type="PANTHER" id="PTHR47691">
    <property type="entry name" value="REGULATOR-RELATED"/>
    <property type="match status" value="1"/>
</dbReference>
<keyword evidence="3 5" id="KW-0238">DNA-binding</keyword>
<feature type="region of interest" description="Disordered" evidence="6">
    <location>
        <begin position="244"/>
        <end position="265"/>
    </location>
</feature>
<dbReference type="EMBL" id="JAPDOD010000016">
    <property type="protein sequence ID" value="MDA0162077.1"/>
    <property type="molecule type" value="Genomic_DNA"/>
</dbReference>
<dbReference type="AlphaFoldDB" id="A0A9X3S2A5"/>
<keyword evidence="2" id="KW-0805">Transcription regulation</keyword>
<evidence type="ECO:0000259" key="7">
    <source>
        <dbReference type="PROSITE" id="PS51755"/>
    </source>
</evidence>
<dbReference type="RefSeq" id="WP_270041314.1">
    <property type="nucleotide sequence ID" value="NZ_JAPDOD010000016.1"/>
</dbReference>
<dbReference type="Pfam" id="PF03704">
    <property type="entry name" value="BTAD"/>
    <property type="match status" value="1"/>
</dbReference>